<dbReference type="PANTHER" id="PTHR10900:SF77">
    <property type="entry name" value="FI19380P1"/>
    <property type="match status" value="1"/>
</dbReference>
<dbReference type="Gene3D" id="2.30.180.10">
    <property type="entry name" value="FAS1 domain"/>
    <property type="match status" value="2"/>
</dbReference>
<dbReference type="PROSITE" id="PS50213">
    <property type="entry name" value="FAS1"/>
    <property type="match status" value="2"/>
</dbReference>
<gene>
    <name evidence="3" type="ORF">QBC46DRAFT_387163</name>
</gene>
<dbReference type="SUPFAM" id="SSF82153">
    <property type="entry name" value="FAS1 domain"/>
    <property type="match status" value="2"/>
</dbReference>
<sequence>MFGASTYTLPASLLALLAILPAGSAFSLRATKSQDLGAVLAANSNLSTYYNLVKQYPDILLQLPSYAGVTIVAPNNDAFTKYQNWDGQNQSMVTNILEYHILQGTVATGAVLEGPSTFASTLLTDTAWTNVTGGQKMIINKQPGDLVVFTSGEGSRSTVLQADISFTGGLLQVVDTLMVPPARLEPTARDAYRDLTSFLGALYAAGLVEEFAETPNVTIFAPRNAAFQRVAGTLEGLSRDELAQVMRYHMVPGAYLPSASLANGTNLTTAAAGGTPLHILRAGNNLYIDSAQMVQPDILVANGVVHMIDNVLNPAASAATPDPAIGTQAPVFPAASGGASGTGTAAPVPFTTALPCTADCPVTTAANGTAATGAAFTATGTGSVRTTASRGLGAAGPRCTGMAAAAVGVGVAGMGIAGLV</sequence>
<dbReference type="PANTHER" id="PTHR10900">
    <property type="entry name" value="PERIOSTIN-RELATED"/>
    <property type="match status" value="1"/>
</dbReference>
<protein>
    <submittedName>
        <fullName evidence="3">Fasciclin-domain-containing protein</fullName>
    </submittedName>
</protein>
<dbReference type="InterPro" id="IPR036378">
    <property type="entry name" value="FAS1_dom_sf"/>
</dbReference>
<dbReference type="AlphaFoldDB" id="A0AAN6N9J8"/>
<feature type="signal peptide" evidence="1">
    <location>
        <begin position="1"/>
        <end position="25"/>
    </location>
</feature>
<evidence type="ECO:0000313" key="4">
    <source>
        <dbReference type="Proteomes" id="UP001303473"/>
    </source>
</evidence>
<feature type="domain" description="FAS1" evidence="2">
    <location>
        <begin position="33"/>
        <end position="178"/>
    </location>
</feature>
<proteinExistence type="predicted"/>
<evidence type="ECO:0000313" key="3">
    <source>
        <dbReference type="EMBL" id="KAK3939747.1"/>
    </source>
</evidence>
<dbReference type="Pfam" id="PF02469">
    <property type="entry name" value="Fasciclin"/>
    <property type="match status" value="2"/>
</dbReference>
<dbReference type="InterPro" id="IPR050904">
    <property type="entry name" value="Adhesion/Biosynth-related"/>
</dbReference>
<feature type="domain" description="FAS1" evidence="2">
    <location>
        <begin position="182"/>
        <end position="312"/>
    </location>
</feature>
<keyword evidence="1" id="KW-0732">Signal</keyword>
<dbReference type="SMART" id="SM00554">
    <property type="entry name" value="FAS1"/>
    <property type="match status" value="2"/>
</dbReference>
<reference evidence="4" key="1">
    <citation type="journal article" date="2023" name="Mol. Phylogenet. Evol.">
        <title>Genome-scale phylogeny and comparative genomics of the fungal order Sordariales.</title>
        <authorList>
            <person name="Hensen N."/>
            <person name="Bonometti L."/>
            <person name="Westerberg I."/>
            <person name="Brannstrom I.O."/>
            <person name="Guillou S."/>
            <person name="Cros-Aarteil S."/>
            <person name="Calhoun S."/>
            <person name="Haridas S."/>
            <person name="Kuo A."/>
            <person name="Mondo S."/>
            <person name="Pangilinan J."/>
            <person name="Riley R."/>
            <person name="LaButti K."/>
            <person name="Andreopoulos B."/>
            <person name="Lipzen A."/>
            <person name="Chen C."/>
            <person name="Yan M."/>
            <person name="Daum C."/>
            <person name="Ng V."/>
            <person name="Clum A."/>
            <person name="Steindorff A."/>
            <person name="Ohm R.A."/>
            <person name="Martin F."/>
            <person name="Silar P."/>
            <person name="Natvig D.O."/>
            <person name="Lalanne C."/>
            <person name="Gautier V."/>
            <person name="Ament-Velasquez S.L."/>
            <person name="Kruys A."/>
            <person name="Hutchinson M.I."/>
            <person name="Powell A.J."/>
            <person name="Barry K."/>
            <person name="Miller A.N."/>
            <person name="Grigoriev I.V."/>
            <person name="Debuchy R."/>
            <person name="Gladieux P."/>
            <person name="Hiltunen Thoren M."/>
            <person name="Johannesson H."/>
        </authorList>
    </citation>
    <scope>NUCLEOTIDE SEQUENCE [LARGE SCALE GENOMIC DNA]</scope>
    <source>
        <strain evidence="4">CBS 340.73</strain>
    </source>
</reference>
<comment type="caution">
    <text evidence="3">The sequence shown here is derived from an EMBL/GenBank/DDBJ whole genome shotgun (WGS) entry which is preliminary data.</text>
</comment>
<keyword evidence="4" id="KW-1185">Reference proteome</keyword>
<dbReference type="InterPro" id="IPR000782">
    <property type="entry name" value="FAS1_domain"/>
</dbReference>
<evidence type="ECO:0000259" key="2">
    <source>
        <dbReference type="PROSITE" id="PS50213"/>
    </source>
</evidence>
<name>A0AAN6N9J8_9PEZI</name>
<dbReference type="EMBL" id="MU853806">
    <property type="protein sequence ID" value="KAK3939747.1"/>
    <property type="molecule type" value="Genomic_DNA"/>
</dbReference>
<organism evidence="3 4">
    <name type="scientific">Diplogelasinospora grovesii</name>
    <dbReference type="NCBI Taxonomy" id="303347"/>
    <lineage>
        <taxon>Eukaryota</taxon>
        <taxon>Fungi</taxon>
        <taxon>Dikarya</taxon>
        <taxon>Ascomycota</taxon>
        <taxon>Pezizomycotina</taxon>
        <taxon>Sordariomycetes</taxon>
        <taxon>Sordariomycetidae</taxon>
        <taxon>Sordariales</taxon>
        <taxon>Diplogelasinosporaceae</taxon>
        <taxon>Diplogelasinospora</taxon>
    </lineage>
</organism>
<dbReference type="GO" id="GO:0000329">
    <property type="term" value="C:fungal-type vacuole membrane"/>
    <property type="evidence" value="ECO:0007669"/>
    <property type="project" value="TreeGrafter"/>
</dbReference>
<dbReference type="Proteomes" id="UP001303473">
    <property type="component" value="Unassembled WGS sequence"/>
</dbReference>
<feature type="chain" id="PRO_5042957712" evidence="1">
    <location>
        <begin position="26"/>
        <end position="420"/>
    </location>
</feature>
<dbReference type="GO" id="GO:0016236">
    <property type="term" value="P:macroautophagy"/>
    <property type="evidence" value="ECO:0007669"/>
    <property type="project" value="TreeGrafter"/>
</dbReference>
<accession>A0AAN6N9J8</accession>
<evidence type="ECO:0000256" key="1">
    <source>
        <dbReference type="SAM" id="SignalP"/>
    </source>
</evidence>